<dbReference type="RefSeq" id="WP_048042227.1">
    <property type="nucleotide sequence ID" value="NZ_CP009514.1"/>
</dbReference>
<evidence type="ECO:0000313" key="2">
    <source>
        <dbReference type="EMBL" id="AKB72359.1"/>
    </source>
</evidence>
<dbReference type="Proteomes" id="UP000033071">
    <property type="component" value="Chromosome"/>
</dbReference>
<dbReference type="AlphaFoldDB" id="A0A0E3RWG1"/>
<evidence type="ECO:0000259" key="1">
    <source>
        <dbReference type="Pfam" id="PF18754"/>
    </source>
</evidence>
<dbReference type="EMBL" id="CP009514">
    <property type="protein sequence ID" value="AKB72359.1"/>
    <property type="molecule type" value="Genomic_DNA"/>
</dbReference>
<evidence type="ECO:0000313" key="3">
    <source>
        <dbReference type="Proteomes" id="UP000033071"/>
    </source>
</evidence>
<dbReference type="InterPro" id="IPR041135">
    <property type="entry name" value="Nmad3"/>
</dbReference>
<organism evidence="2 3">
    <name type="scientific">Methanosarcina mazei C16</name>
    <dbReference type="NCBI Taxonomy" id="1434113"/>
    <lineage>
        <taxon>Archaea</taxon>
        <taxon>Methanobacteriati</taxon>
        <taxon>Methanobacteriota</taxon>
        <taxon>Stenosarchaea group</taxon>
        <taxon>Methanomicrobia</taxon>
        <taxon>Methanosarcinales</taxon>
        <taxon>Methanosarcinaceae</taxon>
        <taxon>Methanosarcina</taxon>
    </lineage>
</organism>
<feature type="domain" description="Nucleotide modification associated" evidence="1">
    <location>
        <begin position="2"/>
        <end position="191"/>
    </location>
</feature>
<dbReference type="Pfam" id="PF18754">
    <property type="entry name" value="Nmad3"/>
    <property type="match status" value="1"/>
</dbReference>
<dbReference type="HOGENOM" id="CLU_089195_0_0_2"/>
<proteinExistence type="predicted"/>
<sequence>MKAMLLRVGIDTGSGGTLGPIFKDGSFEYIPIPEGYLSEEDKTYGNTIGRKGLPLSTYVFKSLKDVGMHFDPEFKTYTYGDPTSKRSSLLRLQKNDLLVFYAGLKPYNQKKEEAALYIIGYFTVKEVIDFNLLDTEEKEKYCKRCKNNAHIKRMEILGEEHLEDLVIITGQKNGSKLLDKAIRISEKGSDSIGRPLHVVSKKMRPIFGFKGSIQRSRPREVKEEYVDKLKNLLLAE</sequence>
<gene>
    <name evidence="2" type="ORF">MSMAC_2469</name>
</gene>
<dbReference type="GeneID" id="24882461"/>
<reference evidence="2 3" key="1">
    <citation type="submission" date="2014-07" db="EMBL/GenBank/DDBJ databases">
        <title>Methanogenic archaea and the global carbon cycle.</title>
        <authorList>
            <person name="Henriksen J.R."/>
            <person name="Luke J."/>
            <person name="Reinhart S."/>
            <person name="Benedict M.N."/>
            <person name="Youngblut N.D."/>
            <person name="Metcalf M.E."/>
            <person name="Whitaker R.J."/>
            <person name="Metcalf W.W."/>
        </authorList>
    </citation>
    <scope>NUCLEOTIDE SEQUENCE [LARGE SCALE GENOMIC DNA]</scope>
    <source>
        <strain evidence="2 3">C16</strain>
    </source>
</reference>
<accession>A0A0E3RWG1</accession>
<protein>
    <recommendedName>
        <fullName evidence="1">Nucleotide modification associated domain-containing protein</fullName>
    </recommendedName>
</protein>
<dbReference type="PATRIC" id="fig|1434113.4.peg.3099"/>
<name>A0A0E3RWG1_METMZ</name>
<dbReference type="KEGG" id="mmac:MSMAC_2469"/>